<gene>
    <name evidence="1" type="ORF">NCTC13071_00390</name>
</gene>
<evidence type="ECO:0008006" key="3">
    <source>
        <dbReference type="Google" id="ProtNLM"/>
    </source>
</evidence>
<protein>
    <recommendedName>
        <fullName evidence="3">N-acetyltransferase domain-containing protein</fullName>
    </recommendedName>
</protein>
<sequence length="382" mass="44783">MSSLEIRKVENRRDLKTFIEFHYELYQGNEYDAPTLYSDDAKVLNPKKNAAFEFCEAELYLAYKEGKVVGRVAAIINHKANEKWNTKAVRFGWIDFIDDLEVSRALLDAVGKYGKEHGMDNIIGPLGFTDMDPEGMLTEGFDQLGTMATIYNYPYYPRHMEQLGGWEKDNDYVEYKLIVPEKMPEKYQKVAKMIETRYDLHVRALKRKEVYKGGYGHKIFEIINETFKNLYGYSELTDKQIKQYVDMYLPFVDLNWVPIVEDWSVTPHKLVGVGITIPSLTRALQKLHKGRLLPFGWWNVLRVLKFHKTKVVDLLLIGVLPEYRVKGANALLFSHLIPIYQKYGIEWGETHVEMETNGKVQSQWQYLETVQHKRRRCYKKLI</sequence>
<accession>A0A3S4TD93</accession>
<dbReference type="InterPro" id="IPR039968">
    <property type="entry name" value="BcerS-like"/>
</dbReference>
<organism evidence="1 2">
    <name type="scientific">Segatella oris</name>
    <dbReference type="NCBI Taxonomy" id="28135"/>
    <lineage>
        <taxon>Bacteria</taxon>
        <taxon>Pseudomonadati</taxon>
        <taxon>Bacteroidota</taxon>
        <taxon>Bacteroidia</taxon>
        <taxon>Bacteroidales</taxon>
        <taxon>Prevotellaceae</taxon>
        <taxon>Segatella</taxon>
    </lineage>
</organism>
<evidence type="ECO:0000313" key="1">
    <source>
        <dbReference type="EMBL" id="VEH14414.1"/>
    </source>
</evidence>
<dbReference type="GeneID" id="85011302"/>
<dbReference type="PANTHER" id="PTHR41368">
    <property type="entry name" value="PROTEIN YGHO"/>
    <property type="match status" value="1"/>
</dbReference>
<name>A0A3S4TD93_9BACT</name>
<reference evidence="1 2" key="1">
    <citation type="submission" date="2018-12" db="EMBL/GenBank/DDBJ databases">
        <authorList>
            <consortium name="Pathogen Informatics"/>
        </authorList>
    </citation>
    <scope>NUCLEOTIDE SEQUENCE [LARGE SCALE GENOMIC DNA]</scope>
    <source>
        <strain evidence="1 2">NCTC13071</strain>
    </source>
</reference>
<dbReference type="SUPFAM" id="SSF55729">
    <property type="entry name" value="Acyl-CoA N-acyltransferases (Nat)"/>
    <property type="match status" value="1"/>
</dbReference>
<dbReference type="PANTHER" id="PTHR41368:SF1">
    <property type="entry name" value="PROTEIN YGHO"/>
    <property type="match status" value="1"/>
</dbReference>
<dbReference type="RefSeq" id="WP_018919803.1">
    <property type="nucleotide sequence ID" value="NZ_LR134384.1"/>
</dbReference>
<dbReference type="InterPro" id="IPR016181">
    <property type="entry name" value="Acyl_CoA_acyltransferase"/>
</dbReference>
<dbReference type="EMBL" id="LR134384">
    <property type="protein sequence ID" value="VEH14414.1"/>
    <property type="molecule type" value="Genomic_DNA"/>
</dbReference>
<dbReference type="AlphaFoldDB" id="A0A3S4TD93"/>
<proteinExistence type="predicted"/>
<dbReference type="KEGG" id="poc:NCTC13071_00390"/>
<evidence type="ECO:0000313" key="2">
    <source>
        <dbReference type="Proteomes" id="UP000274578"/>
    </source>
</evidence>
<dbReference type="Proteomes" id="UP000274578">
    <property type="component" value="Chromosome 1"/>
</dbReference>